<organism evidence="2 3">
    <name type="scientific">Skermanella aerolata</name>
    <dbReference type="NCBI Taxonomy" id="393310"/>
    <lineage>
        <taxon>Bacteria</taxon>
        <taxon>Pseudomonadati</taxon>
        <taxon>Pseudomonadota</taxon>
        <taxon>Alphaproteobacteria</taxon>
        <taxon>Rhodospirillales</taxon>
        <taxon>Azospirillaceae</taxon>
        <taxon>Skermanella</taxon>
    </lineage>
</organism>
<protein>
    <recommendedName>
        <fullName evidence="4">Transposase IS4-like domain-containing protein</fullName>
    </recommendedName>
</protein>
<sequence length="231" mass="26423">MVTRLRLDARLFDPPPPHRPGTRGRRRVTGQRQPTLVQRLANPASRWRRVVVSQWYGDGRRELDILTGTAVWDHPGRRVPVRWVLVRDVGGDHDPQAFLCTDQGADALDILRWFIRRWAVKVTFEEVRRHLGVETQRQWSDNAIARTTPALLALFSLVILWAHDLVGRGHLGPRCAAWYPKRHLTFSDALGAVRRQLWADELFQASGQCRDMVKIPAPLANRLLDAACFPA</sequence>
<evidence type="ECO:0000313" key="2">
    <source>
        <dbReference type="EMBL" id="GEO43025.1"/>
    </source>
</evidence>
<dbReference type="EMBL" id="BJYZ01000059">
    <property type="protein sequence ID" value="GEO43025.1"/>
    <property type="molecule type" value="Genomic_DNA"/>
</dbReference>
<dbReference type="AlphaFoldDB" id="A0A512E2T4"/>
<evidence type="ECO:0008006" key="4">
    <source>
        <dbReference type="Google" id="ProtNLM"/>
    </source>
</evidence>
<feature type="compositionally biased region" description="Basic residues" evidence="1">
    <location>
        <begin position="20"/>
        <end position="29"/>
    </location>
</feature>
<keyword evidence="3" id="KW-1185">Reference proteome</keyword>
<name>A0A512E2T4_9PROT</name>
<gene>
    <name evidence="2" type="ORF">SAE02_71730</name>
</gene>
<feature type="compositionally biased region" description="Basic and acidic residues" evidence="1">
    <location>
        <begin position="1"/>
        <end position="11"/>
    </location>
</feature>
<feature type="region of interest" description="Disordered" evidence="1">
    <location>
        <begin position="1"/>
        <end position="32"/>
    </location>
</feature>
<dbReference type="Proteomes" id="UP000321523">
    <property type="component" value="Unassembled WGS sequence"/>
</dbReference>
<proteinExistence type="predicted"/>
<accession>A0A512E2T4</accession>
<comment type="caution">
    <text evidence="2">The sequence shown here is derived from an EMBL/GenBank/DDBJ whole genome shotgun (WGS) entry which is preliminary data.</text>
</comment>
<evidence type="ECO:0000313" key="3">
    <source>
        <dbReference type="Proteomes" id="UP000321523"/>
    </source>
</evidence>
<evidence type="ECO:0000256" key="1">
    <source>
        <dbReference type="SAM" id="MobiDB-lite"/>
    </source>
</evidence>
<reference evidence="2 3" key="1">
    <citation type="submission" date="2019-07" db="EMBL/GenBank/DDBJ databases">
        <title>Whole genome shotgun sequence of Skermanella aerolata NBRC 106429.</title>
        <authorList>
            <person name="Hosoyama A."/>
            <person name="Uohara A."/>
            <person name="Ohji S."/>
            <person name="Ichikawa N."/>
        </authorList>
    </citation>
    <scope>NUCLEOTIDE SEQUENCE [LARGE SCALE GENOMIC DNA]</scope>
    <source>
        <strain evidence="2 3">NBRC 106429</strain>
    </source>
</reference>